<dbReference type="GO" id="GO:0030036">
    <property type="term" value="P:actin cytoskeleton organization"/>
    <property type="evidence" value="ECO:0007669"/>
    <property type="project" value="TreeGrafter"/>
</dbReference>
<dbReference type="GO" id="GO:0005522">
    <property type="term" value="F:profilin binding"/>
    <property type="evidence" value="ECO:0007669"/>
    <property type="project" value="TreeGrafter"/>
</dbReference>
<proteinExistence type="inferred from homology"/>
<dbReference type="Gene3D" id="2.30.29.30">
    <property type="entry name" value="Pleckstrin-homology domain (PH domain)/Phosphotyrosine-binding domain (PTB)"/>
    <property type="match status" value="1"/>
</dbReference>
<dbReference type="CDD" id="cd01207">
    <property type="entry name" value="EVH1_Ena_VASP-like"/>
    <property type="match status" value="1"/>
</dbReference>
<evidence type="ECO:0000256" key="1">
    <source>
        <dbReference type="ARBA" id="ARBA00004245"/>
    </source>
</evidence>
<accession>A0A3B4XIC1</accession>
<dbReference type="GO" id="GO:0030838">
    <property type="term" value="P:positive regulation of actin filament polymerization"/>
    <property type="evidence" value="ECO:0007669"/>
    <property type="project" value="TreeGrafter"/>
</dbReference>
<dbReference type="GO" id="GO:0005925">
    <property type="term" value="C:focal adhesion"/>
    <property type="evidence" value="ECO:0007669"/>
    <property type="project" value="UniProtKB-ARBA"/>
</dbReference>
<evidence type="ECO:0000256" key="10">
    <source>
        <dbReference type="ARBA" id="ARBA00023273"/>
    </source>
</evidence>
<evidence type="ECO:0000256" key="2">
    <source>
        <dbReference type="ARBA" id="ARBA00004486"/>
    </source>
</evidence>
<organism evidence="13 14">
    <name type="scientific">Seriola lalandi dorsalis</name>
    <dbReference type="NCBI Taxonomy" id="1841481"/>
    <lineage>
        <taxon>Eukaryota</taxon>
        <taxon>Metazoa</taxon>
        <taxon>Chordata</taxon>
        <taxon>Craniata</taxon>
        <taxon>Vertebrata</taxon>
        <taxon>Euteleostomi</taxon>
        <taxon>Actinopterygii</taxon>
        <taxon>Neopterygii</taxon>
        <taxon>Teleostei</taxon>
        <taxon>Neoteleostei</taxon>
        <taxon>Acanthomorphata</taxon>
        <taxon>Carangaria</taxon>
        <taxon>Carangiformes</taxon>
        <taxon>Carangidae</taxon>
        <taxon>Seriola</taxon>
    </lineage>
</organism>
<dbReference type="GO" id="GO:0005829">
    <property type="term" value="C:cytosol"/>
    <property type="evidence" value="ECO:0007669"/>
    <property type="project" value="UniProtKB-ARBA"/>
</dbReference>
<evidence type="ECO:0000259" key="12">
    <source>
        <dbReference type="PROSITE" id="PS50229"/>
    </source>
</evidence>
<evidence type="ECO:0000256" key="6">
    <source>
        <dbReference type="ARBA" id="ARBA00022553"/>
    </source>
</evidence>
<dbReference type="FunFam" id="2.30.29.30:FF:000047">
    <property type="entry name" value="vasodilator-stimulated phosphoprotein isoform X2"/>
    <property type="match status" value="1"/>
</dbReference>
<comment type="similarity">
    <text evidence="4">Belongs to the Ena/VASP family.</text>
</comment>
<feature type="domain" description="WH1" evidence="12">
    <location>
        <begin position="1"/>
        <end position="113"/>
    </location>
</feature>
<dbReference type="Pfam" id="PF00568">
    <property type="entry name" value="WH1"/>
    <property type="match status" value="1"/>
</dbReference>
<feature type="compositionally biased region" description="Basic and acidic residues" evidence="11">
    <location>
        <begin position="138"/>
        <end position="176"/>
    </location>
</feature>
<dbReference type="GO" id="GO:0017124">
    <property type="term" value="F:SH3 domain binding"/>
    <property type="evidence" value="ECO:0007669"/>
    <property type="project" value="UniProtKB-KW"/>
</dbReference>
<evidence type="ECO:0000256" key="9">
    <source>
        <dbReference type="ARBA" id="ARBA00023212"/>
    </source>
</evidence>
<name>A0A3B4XIC1_SERLL</name>
<reference evidence="13" key="2">
    <citation type="submission" date="2025-09" db="UniProtKB">
        <authorList>
            <consortium name="Ensembl"/>
        </authorList>
    </citation>
    <scope>IDENTIFICATION</scope>
</reference>
<dbReference type="GO" id="GO:0001843">
    <property type="term" value="P:neural tube closure"/>
    <property type="evidence" value="ECO:0007669"/>
    <property type="project" value="TreeGrafter"/>
</dbReference>
<dbReference type="GO" id="GO:0005856">
    <property type="term" value="C:cytoskeleton"/>
    <property type="evidence" value="ECO:0007669"/>
    <property type="project" value="UniProtKB-SubCell"/>
</dbReference>
<keyword evidence="14" id="KW-1185">Reference proteome</keyword>
<dbReference type="GO" id="GO:0030175">
    <property type="term" value="C:filopodium"/>
    <property type="evidence" value="ECO:0007669"/>
    <property type="project" value="UniProtKB-SubCell"/>
</dbReference>
<dbReference type="PANTHER" id="PTHR11202:SF12">
    <property type="entry name" value="VASODILATOR-STIMULATED PHOSPHOPROTEIN"/>
    <property type="match status" value="1"/>
</dbReference>
<dbReference type="Proteomes" id="UP000261360">
    <property type="component" value="Unplaced"/>
</dbReference>
<keyword evidence="8" id="KW-0009">Actin-binding</keyword>
<keyword evidence="9" id="KW-0206">Cytoskeleton</keyword>
<dbReference type="SUPFAM" id="SSF50729">
    <property type="entry name" value="PH domain-like"/>
    <property type="match status" value="1"/>
</dbReference>
<keyword evidence="7" id="KW-0729">SH3-binding</keyword>
<sequence length="234" mass="27107">MSESSICQARATVMIYDDGNKKWLPAGAGAQTFSRVQIYHNPSNNAFRIVGRKMQTDQQVVINCPIVRGLKYNQATPNFHQWRDARQVWGLNFGSKEDATLFANCMAHALEVLNSMADAGYATLPRPVSNGPSPEELEQQRRLEQQRSEQQERERQERERQEREWQERERQDRERQAAAGQETPGLVNITLLNYNTVQLNSSSYVTESFFFVCFLKVRTRCLRNKMLVKICWTV</sequence>
<dbReference type="PROSITE" id="PS50229">
    <property type="entry name" value="WH1"/>
    <property type="match status" value="1"/>
</dbReference>
<dbReference type="STRING" id="1841481.ENSSLDP00000011808"/>
<dbReference type="InterPro" id="IPR000697">
    <property type="entry name" value="WH1/EVH1_dom"/>
</dbReference>
<comment type="subcellular location">
    <subcellularLocation>
        <location evidence="2">Cell projection</location>
        <location evidence="2">Filopodium</location>
    </subcellularLocation>
    <subcellularLocation>
        <location evidence="3">Cell projection</location>
        <location evidence="3">Lamellipodium</location>
    </subcellularLocation>
    <subcellularLocation>
        <location evidence="1">Cytoplasm</location>
        <location evidence="1">Cytoskeleton</location>
    </subcellularLocation>
</comment>
<dbReference type="GO" id="GO:0007411">
    <property type="term" value="P:axon guidance"/>
    <property type="evidence" value="ECO:0007669"/>
    <property type="project" value="TreeGrafter"/>
</dbReference>
<dbReference type="InterPro" id="IPR011993">
    <property type="entry name" value="PH-like_dom_sf"/>
</dbReference>
<dbReference type="PANTHER" id="PTHR11202">
    <property type="entry name" value="SPROUTY-RELATED, EVH1 DOMAIN-CONTAINING PROTEIN FAMILY MEMBER"/>
    <property type="match status" value="1"/>
</dbReference>
<keyword evidence="10" id="KW-0966">Cell projection</keyword>
<evidence type="ECO:0000256" key="5">
    <source>
        <dbReference type="ARBA" id="ARBA00022490"/>
    </source>
</evidence>
<dbReference type="GeneTree" id="ENSGT00940000156765"/>
<evidence type="ECO:0000256" key="11">
    <source>
        <dbReference type="SAM" id="MobiDB-lite"/>
    </source>
</evidence>
<evidence type="ECO:0000256" key="3">
    <source>
        <dbReference type="ARBA" id="ARBA00004510"/>
    </source>
</evidence>
<dbReference type="SMART" id="SM00461">
    <property type="entry name" value="WH1"/>
    <property type="match status" value="1"/>
</dbReference>
<evidence type="ECO:0000256" key="8">
    <source>
        <dbReference type="ARBA" id="ARBA00023203"/>
    </source>
</evidence>
<keyword evidence="6" id="KW-0597">Phosphoprotein</keyword>
<feature type="region of interest" description="Disordered" evidence="11">
    <location>
        <begin position="123"/>
        <end position="180"/>
    </location>
</feature>
<reference evidence="13" key="1">
    <citation type="submission" date="2025-08" db="UniProtKB">
        <authorList>
            <consortium name="Ensembl"/>
        </authorList>
    </citation>
    <scope>IDENTIFICATION</scope>
</reference>
<protein>
    <submittedName>
        <fullName evidence="13">Vasodilator stimulated phosphoprotein b</fullName>
    </submittedName>
</protein>
<dbReference type="GO" id="GO:0030027">
    <property type="term" value="C:lamellipodium"/>
    <property type="evidence" value="ECO:0007669"/>
    <property type="project" value="UniProtKB-SubCell"/>
</dbReference>
<dbReference type="Ensembl" id="ENSSLDT00000012242.1">
    <property type="protein sequence ID" value="ENSSLDP00000011808.1"/>
    <property type="gene ID" value="ENSSLDG00000009415.1"/>
</dbReference>
<keyword evidence="5" id="KW-0963">Cytoplasm</keyword>
<evidence type="ECO:0000313" key="14">
    <source>
        <dbReference type="Proteomes" id="UP000261360"/>
    </source>
</evidence>
<evidence type="ECO:0000256" key="7">
    <source>
        <dbReference type="ARBA" id="ARBA00023036"/>
    </source>
</evidence>
<dbReference type="GO" id="GO:0003779">
    <property type="term" value="F:actin binding"/>
    <property type="evidence" value="ECO:0007669"/>
    <property type="project" value="UniProtKB-KW"/>
</dbReference>
<dbReference type="AlphaFoldDB" id="A0A3B4XIC1"/>
<evidence type="ECO:0000313" key="13">
    <source>
        <dbReference type="Ensembl" id="ENSSLDP00000011808.1"/>
    </source>
</evidence>
<evidence type="ECO:0000256" key="4">
    <source>
        <dbReference type="ARBA" id="ARBA00009785"/>
    </source>
</evidence>